<dbReference type="InterPro" id="IPR011527">
    <property type="entry name" value="ABC1_TM_dom"/>
</dbReference>
<dbReference type="OrthoDB" id="9806127at2"/>
<keyword evidence="11" id="KW-1185">Reference proteome</keyword>
<evidence type="ECO:0000259" key="9">
    <source>
        <dbReference type="PROSITE" id="PS50929"/>
    </source>
</evidence>
<evidence type="ECO:0000256" key="6">
    <source>
        <dbReference type="ARBA" id="ARBA00023136"/>
    </source>
</evidence>
<evidence type="ECO:0000256" key="7">
    <source>
        <dbReference type="SAM" id="Phobius"/>
    </source>
</evidence>
<dbReference type="Pfam" id="PF00005">
    <property type="entry name" value="ABC_tran"/>
    <property type="match status" value="1"/>
</dbReference>
<feature type="domain" description="ABC transmembrane type-1" evidence="9">
    <location>
        <begin position="25"/>
        <end position="313"/>
    </location>
</feature>
<dbReference type="EMBL" id="FODE01000013">
    <property type="protein sequence ID" value="SEN69831.1"/>
    <property type="molecule type" value="Genomic_DNA"/>
</dbReference>
<dbReference type="InterPro" id="IPR039421">
    <property type="entry name" value="Type_1_exporter"/>
</dbReference>
<keyword evidence="5 7" id="KW-1133">Transmembrane helix</keyword>
<feature type="transmembrane region" description="Helical" evidence="7">
    <location>
        <begin position="243"/>
        <end position="270"/>
    </location>
</feature>
<dbReference type="GO" id="GO:0005886">
    <property type="term" value="C:plasma membrane"/>
    <property type="evidence" value="ECO:0007669"/>
    <property type="project" value="UniProtKB-SubCell"/>
</dbReference>
<accession>A0A1H8INF6</accession>
<dbReference type="SMART" id="SM00382">
    <property type="entry name" value="AAA"/>
    <property type="match status" value="1"/>
</dbReference>
<evidence type="ECO:0000313" key="10">
    <source>
        <dbReference type="EMBL" id="SEN69831.1"/>
    </source>
</evidence>
<evidence type="ECO:0000313" key="11">
    <source>
        <dbReference type="Proteomes" id="UP000199054"/>
    </source>
</evidence>
<dbReference type="SUPFAM" id="SSF90123">
    <property type="entry name" value="ABC transporter transmembrane region"/>
    <property type="match status" value="1"/>
</dbReference>
<keyword evidence="4 10" id="KW-0067">ATP-binding</keyword>
<feature type="transmembrane region" description="Helical" evidence="7">
    <location>
        <begin position="58"/>
        <end position="78"/>
    </location>
</feature>
<dbReference type="Proteomes" id="UP000199054">
    <property type="component" value="Unassembled WGS sequence"/>
</dbReference>
<dbReference type="GO" id="GO:0016887">
    <property type="term" value="F:ATP hydrolysis activity"/>
    <property type="evidence" value="ECO:0007669"/>
    <property type="project" value="InterPro"/>
</dbReference>
<dbReference type="PANTHER" id="PTHR24221">
    <property type="entry name" value="ATP-BINDING CASSETTE SUB-FAMILY B"/>
    <property type="match status" value="1"/>
</dbReference>
<dbReference type="AlphaFoldDB" id="A0A1H8INF6"/>
<feature type="transmembrane region" description="Helical" evidence="7">
    <location>
        <begin position="276"/>
        <end position="298"/>
    </location>
</feature>
<dbReference type="Pfam" id="PF00664">
    <property type="entry name" value="ABC_membrane"/>
    <property type="match status" value="1"/>
</dbReference>
<dbReference type="SUPFAM" id="SSF52540">
    <property type="entry name" value="P-loop containing nucleoside triphosphate hydrolases"/>
    <property type="match status" value="1"/>
</dbReference>
<evidence type="ECO:0000256" key="3">
    <source>
        <dbReference type="ARBA" id="ARBA00022741"/>
    </source>
</evidence>
<dbReference type="InterPro" id="IPR003439">
    <property type="entry name" value="ABC_transporter-like_ATP-bd"/>
</dbReference>
<keyword evidence="3" id="KW-0547">Nucleotide-binding</keyword>
<dbReference type="PANTHER" id="PTHR24221:SF590">
    <property type="entry name" value="COMPONENT LINKED WITH THE ASSEMBLY OF CYTOCHROME' TRANSPORT TRANSMEMBRANE ATP-BINDING PROTEIN ABC TRANSPORTER CYDD-RELATED"/>
    <property type="match status" value="1"/>
</dbReference>
<evidence type="ECO:0000259" key="8">
    <source>
        <dbReference type="PROSITE" id="PS50893"/>
    </source>
</evidence>
<feature type="transmembrane region" description="Helical" evidence="7">
    <location>
        <begin position="141"/>
        <end position="159"/>
    </location>
</feature>
<protein>
    <submittedName>
        <fullName evidence="10">ATP-binding cassette, subfamily C, CydD</fullName>
    </submittedName>
</protein>
<comment type="subcellular location">
    <subcellularLocation>
        <location evidence="1">Cell membrane</location>
        <topology evidence="1">Multi-pass membrane protein</topology>
    </subcellularLocation>
</comment>
<keyword evidence="6 7" id="KW-0472">Membrane</keyword>
<organism evidence="10 11">
    <name type="scientific">Paracoccus alcaliphilus</name>
    <dbReference type="NCBI Taxonomy" id="34002"/>
    <lineage>
        <taxon>Bacteria</taxon>
        <taxon>Pseudomonadati</taxon>
        <taxon>Pseudomonadota</taxon>
        <taxon>Alphaproteobacteria</taxon>
        <taxon>Rhodobacterales</taxon>
        <taxon>Paracoccaceae</taxon>
        <taxon>Paracoccus</taxon>
    </lineage>
</organism>
<dbReference type="STRING" id="34002.SAMN04489859_101365"/>
<dbReference type="RefSeq" id="WP_090612302.1">
    <property type="nucleotide sequence ID" value="NZ_CP067124.1"/>
</dbReference>
<dbReference type="PROSITE" id="PS50929">
    <property type="entry name" value="ABC_TM1F"/>
    <property type="match status" value="1"/>
</dbReference>
<reference evidence="10 11" key="1">
    <citation type="submission" date="2016-10" db="EMBL/GenBank/DDBJ databases">
        <authorList>
            <person name="de Groot N.N."/>
        </authorList>
    </citation>
    <scope>NUCLEOTIDE SEQUENCE [LARGE SCALE GENOMIC DNA]</scope>
    <source>
        <strain evidence="10 11">DSM 8512</strain>
    </source>
</reference>
<dbReference type="InterPro" id="IPR017871">
    <property type="entry name" value="ABC_transporter-like_CS"/>
</dbReference>
<dbReference type="GO" id="GO:0005524">
    <property type="term" value="F:ATP binding"/>
    <property type="evidence" value="ECO:0007669"/>
    <property type="project" value="UniProtKB-KW"/>
</dbReference>
<evidence type="ECO:0000256" key="4">
    <source>
        <dbReference type="ARBA" id="ARBA00022840"/>
    </source>
</evidence>
<gene>
    <name evidence="10" type="ORF">SAMN04489859_101365</name>
</gene>
<evidence type="ECO:0000256" key="2">
    <source>
        <dbReference type="ARBA" id="ARBA00022692"/>
    </source>
</evidence>
<dbReference type="Gene3D" id="3.40.50.300">
    <property type="entry name" value="P-loop containing nucleotide triphosphate hydrolases"/>
    <property type="match status" value="1"/>
</dbReference>
<dbReference type="InterPro" id="IPR003593">
    <property type="entry name" value="AAA+_ATPase"/>
</dbReference>
<dbReference type="CDD" id="cd18584">
    <property type="entry name" value="ABC_6TM_AarD_CydD"/>
    <property type="match status" value="1"/>
</dbReference>
<sequence>MEPDRPQIAARLRALAAPQRRRLRISAGCAAFAEALWLVQAGALAWSLAGLADGQTGAGGLGAAALIVAAVGLARALLSLRASRLAETAADHVIAATRAPLLARNLRLAPGAGAPASAAVAALLTDKLAMLRPWLLRWHMAKARVMVVPLLILLVSGVISWVAALVLMISGPLIPVFMALVGLAARDASARQMDEIASLNTLLMDRLQALVDIRLLRARPAMLADFTRRADDLRDRTMTVLRIAFLSSAVLELFAALGVAIMAVFVGFTLLGALNFGTWGGLTLAEGVFLLLLAPAFFQPLRDLAAAWHDRISAQAVARDLIADEALALPAIPGAGRQARPLTGAIAFAGGRFRGRDLPPFDLEPGEAVALTGPSGSGKTTLIEMLAGLLPSDGALRVGGHPIGDANADGWRAGLSLVSQRVHFLDLSLRQNLTLGRDCSDDDIRAALDLAQAAPLVARLPEGLETRLGENGAGVSGGEARRLTIARVALRHAPLVLADEPTADLDDATAGAVIAALLALHGQGATLIAASHDPRLIAALPRRIEVAP</sequence>
<feature type="transmembrane region" description="Helical" evidence="7">
    <location>
        <begin position="23"/>
        <end position="46"/>
    </location>
</feature>
<dbReference type="Gene3D" id="1.20.1560.10">
    <property type="entry name" value="ABC transporter type 1, transmembrane domain"/>
    <property type="match status" value="1"/>
</dbReference>
<dbReference type="InterPro" id="IPR027417">
    <property type="entry name" value="P-loop_NTPase"/>
</dbReference>
<evidence type="ECO:0000256" key="5">
    <source>
        <dbReference type="ARBA" id="ARBA00022989"/>
    </source>
</evidence>
<dbReference type="PROSITE" id="PS00211">
    <property type="entry name" value="ABC_TRANSPORTER_1"/>
    <property type="match status" value="1"/>
</dbReference>
<feature type="domain" description="ABC transporter" evidence="8">
    <location>
        <begin position="337"/>
        <end position="546"/>
    </location>
</feature>
<evidence type="ECO:0000256" key="1">
    <source>
        <dbReference type="ARBA" id="ARBA00004651"/>
    </source>
</evidence>
<name>A0A1H8INF6_9RHOB</name>
<proteinExistence type="predicted"/>
<keyword evidence="2 7" id="KW-0812">Transmembrane</keyword>
<dbReference type="InterPro" id="IPR036640">
    <property type="entry name" value="ABC1_TM_sf"/>
</dbReference>
<dbReference type="GO" id="GO:0140359">
    <property type="term" value="F:ABC-type transporter activity"/>
    <property type="evidence" value="ECO:0007669"/>
    <property type="project" value="InterPro"/>
</dbReference>
<dbReference type="PROSITE" id="PS50893">
    <property type="entry name" value="ABC_TRANSPORTER_2"/>
    <property type="match status" value="1"/>
</dbReference>